<proteinExistence type="predicted"/>
<dbReference type="EMBL" id="AJVK01011551">
    <property type="status" value="NOT_ANNOTATED_CDS"/>
    <property type="molecule type" value="Genomic_DNA"/>
</dbReference>
<reference evidence="1" key="1">
    <citation type="submission" date="2022-08" db="UniProtKB">
        <authorList>
            <consortium name="EnsemblMetazoa"/>
        </authorList>
    </citation>
    <scope>IDENTIFICATION</scope>
    <source>
        <strain evidence="1">Israel</strain>
    </source>
</reference>
<accession>A0A1B0D4P0</accession>
<keyword evidence="2" id="KW-1185">Reference proteome</keyword>
<evidence type="ECO:0000313" key="1">
    <source>
        <dbReference type="EnsemblMetazoa" id="PPAI002448-PA"/>
    </source>
</evidence>
<sequence length="77" mass="9061">MAESNKCNIPIKLGDFSVIDTEFASIRERFDAEMRKMEDEMAKFRSELMNREANFFETTSRYPSCIIDETTYTNSEQ</sequence>
<evidence type="ECO:0000313" key="2">
    <source>
        <dbReference type="Proteomes" id="UP000092462"/>
    </source>
</evidence>
<dbReference type="AlphaFoldDB" id="A0A1B0D4P0"/>
<dbReference type="VEuPathDB" id="VectorBase:PPAI002448"/>
<dbReference type="Proteomes" id="UP000092462">
    <property type="component" value="Unassembled WGS sequence"/>
</dbReference>
<protein>
    <submittedName>
        <fullName evidence="1">Uncharacterized protein</fullName>
    </submittedName>
</protein>
<dbReference type="VEuPathDB" id="VectorBase:PPAPM1_007258"/>
<dbReference type="EMBL" id="AJVK01011550">
    <property type="status" value="NOT_ANNOTATED_CDS"/>
    <property type="molecule type" value="Genomic_DNA"/>
</dbReference>
<name>A0A1B0D4P0_PHLPP</name>
<organism evidence="1 2">
    <name type="scientific">Phlebotomus papatasi</name>
    <name type="common">Sandfly</name>
    <dbReference type="NCBI Taxonomy" id="29031"/>
    <lineage>
        <taxon>Eukaryota</taxon>
        <taxon>Metazoa</taxon>
        <taxon>Ecdysozoa</taxon>
        <taxon>Arthropoda</taxon>
        <taxon>Hexapoda</taxon>
        <taxon>Insecta</taxon>
        <taxon>Pterygota</taxon>
        <taxon>Neoptera</taxon>
        <taxon>Endopterygota</taxon>
        <taxon>Diptera</taxon>
        <taxon>Nematocera</taxon>
        <taxon>Psychodoidea</taxon>
        <taxon>Psychodidae</taxon>
        <taxon>Phlebotomus</taxon>
        <taxon>Phlebotomus</taxon>
    </lineage>
</organism>
<dbReference type="EnsemblMetazoa" id="PPAI002448-RA">
    <property type="protein sequence ID" value="PPAI002448-PA"/>
    <property type="gene ID" value="PPAI002448"/>
</dbReference>